<evidence type="ECO:0000313" key="1">
    <source>
        <dbReference type="EMBL" id="VDD88346.1"/>
    </source>
</evidence>
<dbReference type="AlphaFoldDB" id="A0A0N4V1F6"/>
<protein>
    <submittedName>
        <fullName evidence="1 3">Uncharacterized protein</fullName>
    </submittedName>
</protein>
<dbReference type="WBParaSite" id="EVEC_0000378101-mRNA-1">
    <property type="protein sequence ID" value="EVEC_0000378101-mRNA-1"/>
    <property type="gene ID" value="EVEC_0000378101"/>
</dbReference>
<reference evidence="1 2" key="2">
    <citation type="submission" date="2018-10" db="EMBL/GenBank/DDBJ databases">
        <authorList>
            <consortium name="Pathogen Informatics"/>
        </authorList>
    </citation>
    <scope>NUCLEOTIDE SEQUENCE [LARGE SCALE GENOMIC DNA]</scope>
</reference>
<organism evidence="3">
    <name type="scientific">Enterobius vermicularis</name>
    <name type="common">Human pinworm</name>
    <dbReference type="NCBI Taxonomy" id="51028"/>
    <lineage>
        <taxon>Eukaryota</taxon>
        <taxon>Metazoa</taxon>
        <taxon>Ecdysozoa</taxon>
        <taxon>Nematoda</taxon>
        <taxon>Chromadorea</taxon>
        <taxon>Rhabditida</taxon>
        <taxon>Spirurina</taxon>
        <taxon>Oxyuridomorpha</taxon>
        <taxon>Oxyuroidea</taxon>
        <taxon>Oxyuridae</taxon>
        <taxon>Enterobius</taxon>
    </lineage>
</organism>
<reference evidence="3" key="1">
    <citation type="submission" date="2017-02" db="UniProtKB">
        <authorList>
            <consortium name="WormBaseParasite"/>
        </authorList>
    </citation>
    <scope>IDENTIFICATION</scope>
</reference>
<proteinExistence type="predicted"/>
<sequence length="50" mass="5772">MPRPFITLLATGHLICPLALLHEEMSSRRVFGDSSFRLFVCLCTIYLFVR</sequence>
<dbReference type="Proteomes" id="UP000274131">
    <property type="component" value="Unassembled WGS sequence"/>
</dbReference>
<dbReference type="EMBL" id="UXUI01007606">
    <property type="protein sequence ID" value="VDD88346.1"/>
    <property type="molecule type" value="Genomic_DNA"/>
</dbReference>
<keyword evidence="2" id="KW-1185">Reference proteome</keyword>
<evidence type="ECO:0000313" key="3">
    <source>
        <dbReference type="WBParaSite" id="EVEC_0000378101-mRNA-1"/>
    </source>
</evidence>
<gene>
    <name evidence="1" type="ORF">EVEC_LOCUS3489</name>
</gene>
<evidence type="ECO:0000313" key="2">
    <source>
        <dbReference type="Proteomes" id="UP000274131"/>
    </source>
</evidence>
<name>A0A0N4V1F6_ENTVE</name>
<accession>A0A0N4V1F6</accession>